<dbReference type="AlphaFoldDB" id="A0A4S4MCP0"/>
<evidence type="ECO:0000313" key="3">
    <source>
        <dbReference type="EMBL" id="THH23189.1"/>
    </source>
</evidence>
<comment type="caution">
    <text evidence="3">The sequence shown here is derived from an EMBL/GenBank/DDBJ whole genome shotgun (WGS) entry which is preliminary data.</text>
</comment>
<feature type="region of interest" description="Disordered" evidence="1">
    <location>
        <begin position="1"/>
        <end position="51"/>
    </location>
</feature>
<dbReference type="Proteomes" id="UP000308730">
    <property type="component" value="Unassembled WGS sequence"/>
</dbReference>
<gene>
    <name evidence="3" type="ORF">EUX98_g7986</name>
</gene>
<dbReference type="InterPro" id="IPR046522">
    <property type="entry name" value="DUF6699"/>
</dbReference>
<feature type="compositionally biased region" description="Basic and acidic residues" evidence="1">
    <location>
        <begin position="175"/>
        <end position="191"/>
    </location>
</feature>
<keyword evidence="4" id="KW-1185">Reference proteome</keyword>
<evidence type="ECO:0000259" key="2">
    <source>
        <dbReference type="Pfam" id="PF20415"/>
    </source>
</evidence>
<feature type="compositionally biased region" description="Low complexity" evidence="1">
    <location>
        <begin position="150"/>
        <end position="174"/>
    </location>
</feature>
<evidence type="ECO:0000256" key="1">
    <source>
        <dbReference type="SAM" id="MobiDB-lite"/>
    </source>
</evidence>
<organism evidence="3 4">
    <name type="scientific">Antrodiella citrinella</name>
    <dbReference type="NCBI Taxonomy" id="2447956"/>
    <lineage>
        <taxon>Eukaryota</taxon>
        <taxon>Fungi</taxon>
        <taxon>Dikarya</taxon>
        <taxon>Basidiomycota</taxon>
        <taxon>Agaricomycotina</taxon>
        <taxon>Agaricomycetes</taxon>
        <taxon>Polyporales</taxon>
        <taxon>Steccherinaceae</taxon>
        <taxon>Antrodiella</taxon>
    </lineage>
</organism>
<protein>
    <recommendedName>
        <fullName evidence="2">DUF6699 domain-containing protein</fullName>
    </recommendedName>
</protein>
<feature type="domain" description="DUF6699" evidence="2">
    <location>
        <begin position="246"/>
        <end position="377"/>
    </location>
</feature>
<evidence type="ECO:0000313" key="4">
    <source>
        <dbReference type="Proteomes" id="UP000308730"/>
    </source>
</evidence>
<dbReference type="Pfam" id="PF20415">
    <property type="entry name" value="DUF6699"/>
    <property type="match status" value="1"/>
</dbReference>
<proteinExistence type="predicted"/>
<name>A0A4S4MCP0_9APHY</name>
<dbReference type="EMBL" id="SGPM01000382">
    <property type="protein sequence ID" value="THH23189.1"/>
    <property type="molecule type" value="Genomic_DNA"/>
</dbReference>
<reference evidence="3 4" key="1">
    <citation type="submission" date="2019-02" db="EMBL/GenBank/DDBJ databases">
        <title>Genome sequencing of the rare red list fungi Antrodiella citrinella (Flaviporus citrinellus).</title>
        <authorList>
            <person name="Buettner E."/>
            <person name="Kellner H."/>
        </authorList>
    </citation>
    <scope>NUCLEOTIDE SEQUENCE [LARGE SCALE GENOMIC DNA]</scope>
    <source>
        <strain evidence="3 4">DSM 108506</strain>
    </source>
</reference>
<accession>A0A4S4MCP0</accession>
<dbReference type="OrthoDB" id="3265169at2759"/>
<feature type="region of interest" description="Disordered" evidence="1">
    <location>
        <begin position="130"/>
        <end position="191"/>
    </location>
</feature>
<sequence>MDDLPPLVYADPSYPDPGYPDGFGDNQRQGTPWPATPAGGHLWHANQPASEAGSWMPQQAQSQTDWRTTPQILPMNNLPQFPAQIPMSGMPSWPQGFGQPTIMTTPRFMPTHPIQDAGQGDDWVHIEQEPEWRKERALGTPRPRSRSASHRAPSPFSPESSPSSRSSHSIGRSRSYLDRIREDDKRPPRDWRLDFSMTRQNAFGAALGQLLSPKTRRVRSPSIREFGPKTTLHSWLRYSSVPLMTLDVRDNTDGLRFRDLHRPVNEWDLTRFTCEPPIPSMRLFSDYFPWYIEVETSNPTGITMYDLFRAIWISMQTQISHEDYHNCEMDERVRAQVADAYARRCQGEQAELSMGIRRVDFLMERIILEGFVKSRDGYYEMKLKRPS</sequence>